<sequence length="96" mass="10732">MGYHSSAATAFLLSVFKVKLGWWIGNPRAEKWKNPEPIFGLAYLVSDPIGKSDMSSKYVSLSDGGHFDNMGLYELVRRRCSLIILSDTEEDDDALC</sequence>
<proteinExistence type="predicted"/>
<dbReference type="InterPro" id="IPR016035">
    <property type="entry name" value="Acyl_Trfase/lysoPLipase"/>
</dbReference>
<gene>
    <name evidence="1" type="ORF">IEE83_17995</name>
</gene>
<evidence type="ECO:0000313" key="1">
    <source>
        <dbReference type="EMBL" id="MBE9463778.1"/>
    </source>
</evidence>
<dbReference type="RefSeq" id="WP_194121888.1">
    <property type="nucleotide sequence ID" value="NZ_JACYGY010000001.1"/>
</dbReference>
<organism evidence="1 2">
    <name type="scientific">Dyadobacter subterraneus</name>
    <dbReference type="NCBI Taxonomy" id="2773304"/>
    <lineage>
        <taxon>Bacteria</taxon>
        <taxon>Pseudomonadati</taxon>
        <taxon>Bacteroidota</taxon>
        <taxon>Cytophagia</taxon>
        <taxon>Cytophagales</taxon>
        <taxon>Spirosomataceae</taxon>
        <taxon>Dyadobacter</taxon>
    </lineage>
</organism>
<protein>
    <submittedName>
        <fullName evidence="1">Uncharacterized protein</fullName>
    </submittedName>
</protein>
<dbReference type="SUPFAM" id="SSF52151">
    <property type="entry name" value="FabD/lysophospholipase-like"/>
    <property type="match status" value="1"/>
</dbReference>
<comment type="caution">
    <text evidence="1">The sequence shown here is derived from an EMBL/GenBank/DDBJ whole genome shotgun (WGS) entry which is preliminary data.</text>
</comment>
<evidence type="ECO:0000313" key="2">
    <source>
        <dbReference type="Proteomes" id="UP000634134"/>
    </source>
</evidence>
<keyword evidence="2" id="KW-1185">Reference proteome</keyword>
<dbReference type="EMBL" id="JACYGY010000001">
    <property type="protein sequence ID" value="MBE9463778.1"/>
    <property type="molecule type" value="Genomic_DNA"/>
</dbReference>
<dbReference type="Gene3D" id="3.40.1090.10">
    <property type="entry name" value="Cytosolic phospholipase A2 catalytic domain"/>
    <property type="match status" value="1"/>
</dbReference>
<reference evidence="2" key="1">
    <citation type="submission" date="2023-07" db="EMBL/GenBank/DDBJ databases">
        <title>Dyadobacter sp. nov 'subterranea' isolated from contaminted grondwater.</title>
        <authorList>
            <person name="Szabo I."/>
            <person name="Al-Omari J."/>
            <person name="Szerdahelyi S.G."/>
            <person name="Rado J."/>
        </authorList>
    </citation>
    <scope>NUCLEOTIDE SEQUENCE [LARGE SCALE GENOMIC DNA]</scope>
    <source>
        <strain evidence="2">UP-52</strain>
    </source>
</reference>
<name>A0ABR9WE67_9BACT</name>
<accession>A0ABR9WE67</accession>
<dbReference type="Proteomes" id="UP000634134">
    <property type="component" value="Unassembled WGS sequence"/>
</dbReference>